<accession>A0A3P7I6P3</accession>
<evidence type="ECO:0000313" key="2">
    <source>
        <dbReference type="Proteomes" id="UP000270094"/>
    </source>
</evidence>
<dbReference type="OrthoDB" id="5814375at2759"/>
<sequence>MRVQVPIIMTEALASRQKRRCSLRASLACHSDYVINSEDLFLVDNRVQLRENLWDANALKCFFFLFQLWSLTSALGWAGWSPWTPCSRTVGVANYLRMVRTGSVGTIGRKAGVAKRAAMNRNWSRPKTP</sequence>
<dbReference type="EMBL" id="UYYB01000098">
    <property type="protein sequence ID" value="VDM65076.1"/>
    <property type="molecule type" value="Genomic_DNA"/>
</dbReference>
<organism evidence="1 2">
    <name type="scientific">Strongylus vulgaris</name>
    <name type="common">Blood worm</name>
    <dbReference type="NCBI Taxonomy" id="40348"/>
    <lineage>
        <taxon>Eukaryota</taxon>
        <taxon>Metazoa</taxon>
        <taxon>Ecdysozoa</taxon>
        <taxon>Nematoda</taxon>
        <taxon>Chromadorea</taxon>
        <taxon>Rhabditida</taxon>
        <taxon>Rhabditina</taxon>
        <taxon>Rhabditomorpha</taxon>
        <taxon>Strongyloidea</taxon>
        <taxon>Strongylidae</taxon>
        <taxon>Strongylus</taxon>
    </lineage>
</organism>
<dbReference type="AlphaFoldDB" id="A0A3P7I6P3"/>
<keyword evidence="2" id="KW-1185">Reference proteome</keyword>
<dbReference type="Proteomes" id="UP000270094">
    <property type="component" value="Unassembled WGS sequence"/>
</dbReference>
<reference evidence="1 2" key="1">
    <citation type="submission" date="2018-11" db="EMBL/GenBank/DDBJ databases">
        <authorList>
            <consortium name="Pathogen Informatics"/>
        </authorList>
    </citation>
    <scope>NUCLEOTIDE SEQUENCE [LARGE SCALE GENOMIC DNA]</scope>
</reference>
<gene>
    <name evidence="1" type="ORF">SVUK_LOCUS74</name>
</gene>
<name>A0A3P7I6P3_STRVU</name>
<proteinExistence type="predicted"/>
<protein>
    <submittedName>
        <fullName evidence="1">Uncharacterized protein</fullName>
    </submittedName>
</protein>
<evidence type="ECO:0000313" key="1">
    <source>
        <dbReference type="EMBL" id="VDM65076.1"/>
    </source>
</evidence>